<name>A0AA40E7K6_9PEZI</name>
<proteinExistence type="predicted"/>
<comment type="caution">
    <text evidence="2">The sequence shown here is derived from an EMBL/GenBank/DDBJ whole genome shotgun (WGS) entry which is preliminary data.</text>
</comment>
<evidence type="ECO:0000259" key="1">
    <source>
        <dbReference type="PROSITE" id="PS50213"/>
    </source>
</evidence>
<dbReference type="InterPro" id="IPR050904">
    <property type="entry name" value="Adhesion/Biosynth-related"/>
</dbReference>
<dbReference type="PANTHER" id="PTHR10900">
    <property type="entry name" value="PERIOSTIN-RELATED"/>
    <property type="match status" value="1"/>
</dbReference>
<feature type="domain" description="FAS1" evidence="1">
    <location>
        <begin position="12"/>
        <end position="150"/>
    </location>
</feature>
<accession>A0AA40E7K6</accession>
<evidence type="ECO:0000313" key="2">
    <source>
        <dbReference type="EMBL" id="KAK0729905.1"/>
    </source>
</evidence>
<organism evidence="2 3">
    <name type="scientific">Lasiosphaeris hirsuta</name>
    <dbReference type="NCBI Taxonomy" id="260670"/>
    <lineage>
        <taxon>Eukaryota</taxon>
        <taxon>Fungi</taxon>
        <taxon>Dikarya</taxon>
        <taxon>Ascomycota</taxon>
        <taxon>Pezizomycotina</taxon>
        <taxon>Sordariomycetes</taxon>
        <taxon>Sordariomycetidae</taxon>
        <taxon>Sordariales</taxon>
        <taxon>Lasiosphaeriaceae</taxon>
        <taxon>Lasiosphaeris</taxon>
    </lineage>
</organism>
<evidence type="ECO:0000313" key="3">
    <source>
        <dbReference type="Proteomes" id="UP001172102"/>
    </source>
</evidence>
<feature type="non-terminal residue" evidence="2">
    <location>
        <position position="1"/>
    </location>
</feature>
<dbReference type="PANTHER" id="PTHR10900:SF77">
    <property type="entry name" value="FI19380P1"/>
    <property type="match status" value="1"/>
</dbReference>
<dbReference type="SMART" id="SM00554">
    <property type="entry name" value="FAS1"/>
    <property type="match status" value="2"/>
</dbReference>
<dbReference type="Pfam" id="PF02469">
    <property type="entry name" value="Fasciclin"/>
    <property type="match status" value="2"/>
</dbReference>
<dbReference type="InterPro" id="IPR000782">
    <property type="entry name" value="FAS1_domain"/>
</dbReference>
<dbReference type="PROSITE" id="PS50213">
    <property type="entry name" value="FAS1"/>
    <property type="match status" value="2"/>
</dbReference>
<sequence>HHGRHGHHGNPSKTIYELITESKHTKRFAELIEEYDDIKELLQDTKANHTLFVPTDSAFERIPPDHEKPPKEFIQAVLEYHIAPGLFPARRVLFSHTIPTELELASLGGHRQRLRIGVGLFGVRINFYSKLVAIDIVAKNGLIHAVDAILVPPPRQGKIIQLLPSTFSTFSLALETTGLGEELADLEWFGGTVFAPTNRAFTKLGRRVNAFLFSEHGKKYLRALLKYSIVANETLYSDAFYNRGSGHHDHDKKVESGSDYWHVDLPSLLHEKAISVDIRRWKRFIAIVVNSLVHVTLPDGIASDGVVQVVDTVLIPPRDPHHPGADKEDGGIGVGELKERLAAYVDDS</sequence>
<dbReference type="SUPFAM" id="SSF82153">
    <property type="entry name" value="FAS1 domain"/>
    <property type="match status" value="2"/>
</dbReference>
<reference evidence="2" key="1">
    <citation type="submission" date="2023-06" db="EMBL/GenBank/DDBJ databases">
        <title>Genome-scale phylogeny and comparative genomics of the fungal order Sordariales.</title>
        <authorList>
            <consortium name="Lawrence Berkeley National Laboratory"/>
            <person name="Hensen N."/>
            <person name="Bonometti L."/>
            <person name="Westerberg I."/>
            <person name="Brannstrom I.O."/>
            <person name="Guillou S."/>
            <person name="Cros-Aarteil S."/>
            <person name="Calhoun S."/>
            <person name="Haridas S."/>
            <person name="Kuo A."/>
            <person name="Mondo S."/>
            <person name="Pangilinan J."/>
            <person name="Riley R."/>
            <person name="Labutti K."/>
            <person name="Andreopoulos B."/>
            <person name="Lipzen A."/>
            <person name="Chen C."/>
            <person name="Yanf M."/>
            <person name="Daum C."/>
            <person name="Ng V."/>
            <person name="Clum A."/>
            <person name="Steindorff A."/>
            <person name="Ohm R."/>
            <person name="Martin F."/>
            <person name="Silar P."/>
            <person name="Natvig D."/>
            <person name="Lalanne C."/>
            <person name="Gautier V."/>
            <person name="Ament-Velasquez S.L."/>
            <person name="Kruys A."/>
            <person name="Hutchinson M.I."/>
            <person name="Powell A.J."/>
            <person name="Barry K."/>
            <person name="Miller A.N."/>
            <person name="Grigoriev I.V."/>
            <person name="Debuchy R."/>
            <person name="Gladieux P."/>
            <person name="Thoren M.H."/>
            <person name="Johannesson H."/>
        </authorList>
    </citation>
    <scope>NUCLEOTIDE SEQUENCE</scope>
    <source>
        <strain evidence="2">SMH4607-1</strain>
    </source>
</reference>
<feature type="non-terminal residue" evidence="2">
    <location>
        <position position="348"/>
    </location>
</feature>
<protein>
    <submittedName>
        <fullName evidence="2">FAS1 domain-containing protein</fullName>
    </submittedName>
</protein>
<gene>
    <name evidence="2" type="ORF">B0H67DRAFT_441969</name>
</gene>
<dbReference type="AlphaFoldDB" id="A0AA40E7K6"/>
<dbReference type="InterPro" id="IPR036378">
    <property type="entry name" value="FAS1_dom_sf"/>
</dbReference>
<keyword evidence="3" id="KW-1185">Reference proteome</keyword>
<feature type="domain" description="FAS1" evidence="1">
    <location>
        <begin position="154"/>
        <end position="314"/>
    </location>
</feature>
<dbReference type="EMBL" id="JAUKUA010000001">
    <property type="protein sequence ID" value="KAK0729905.1"/>
    <property type="molecule type" value="Genomic_DNA"/>
</dbReference>
<dbReference type="Proteomes" id="UP001172102">
    <property type="component" value="Unassembled WGS sequence"/>
</dbReference>
<dbReference type="Gene3D" id="2.30.180.10">
    <property type="entry name" value="FAS1 domain"/>
    <property type="match status" value="2"/>
</dbReference>